<reference evidence="2 3" key="1">
    <citation type="submission" date="2017-01" db="EMBL/GenBank/DDBJ databases">
        <authorList>
            <person name="Mah S.A."/>
            <person name="Swanson W.J."/>
            <person name="Moy G.W."/>
            <person name="Vacquier V.D."/>
        </authorList>
    </citation>
    <scope>NUCLEOTIDE SEQUENCE [LARGE SCALE GENOMIC DNA]</scope>
    <source>
        <strain evidence="2 3">DSM 29590</strain>
    </source>
</reference>
<protein>
    <recommendedName>
        <fullName evidence="4">DUF2946 domain-containing protein</fullName>
    </recommendedName>
</protein>
<dbReference type="AlphaFoldDB" id="A0A1N7HBL3"/>
<proteinExistence type="predicted"/>
<evidence type="ECO:0000313" key="2">
    <source>
        <dbReference type="EMBL" id="SIS22257.1"/>
    </source>
</evidence>
<sequence>MVLVLIFQVLAPSLATAMQSDPAADVVMMDHSDHQIMQHAEMDATGLGSPATQDHHDSAEHCAPSICCFHGVSSPIAFDIAVVLLPTVRTADYAVALPSNIRFSKDRPPKYL</sequence>
<dbReference type="EMBL" id="FTNV01000003">
    <property type="protein sequence ID" value="SIS22257.1"/>
    <property type="molecule type" value="Genomic_DNA"/>
</dbReference>
<keyword evidence="1" id="KW-0732">Signal</keyword>
<dbReference type="Proteomes" id="UP000186019">
    <property type="component" value="Unassembled WGS sequence"/>
</dbReference>
<accession>A0A1N7HBL3</accession>
<feature type="signal peptide" evidence="1">
    <location>
        <begin position="1"/>
        <end position="17"/>
    </location>
</feature>
<feature type="chain" id="PRO_5009942447" description="DUF2946 domain-containing protein" evidence="1">
    <location>
        <begin position="18"/>
        <end position="112"/>
    </location>
</feature>
<dbReference type="STRING" id="573024.SAMN05216208_2624"/>
<evidence type="ECO:0008006" key="4">
    <source>
        <dbReference type="Google" id="ProtNLM"/>
    </source>
</evidence>
<dbReference type="Pfam" id="PF11162">
    <property type="entry name" value="DUF2946"/>
    <property type="match status" value="1"/>
</dbReference>
<dbReference type="InterPro" id="IPR021333">
    <property type="entry name" value="DUF2946"/>
</dbReference>
<keyword evidence="3" id="KW-1185">Reference proteome</keyword>
<name>A0A1N7HBL3_9RHOB</name>
<gene>
    <name evidence="2" type="ORF">SAMN05421666_2691</name>
</gene>
<organism evidence="2 3">
    <name type="scientific">Roseovarius nanhaiticus</name>
    <dbReference type="NCBI Taxonomy" id="573024"/>
    <lineage>
        <taxon>Bacteria</taxon>
        <taxon>Pseudomonadati</taxon>
        <taxon>Pseudomonadota</taxon>
        <taxon>Alphaproteobacteria</taxon>
        <taxon>Rhodobacterales</taxon>
        <taxon>Roseobacteraceae</taxon>
        <taxon>Roseovarius</taxon>
    </lineage>
</organism>
<evidence type="ECO:0000313" key="3">
    <source>
        <dbReference type="Proteomes" id="UP000186019"/>
    </source>
</evidence>
<evidence type="ECO:0000256" key="1">
    <source>
        <dbReference type="SAM" id="SignalP"/>
    </source>
</evidence>
<dbReference type="RefSeq" id="WP_342027621.1">
    <property type="nucleotide sequence ID" value="NZ_FOAC01000002.1"/>
</dbReference>